<dbReference type="Gene3D" id="3.30.540.10">
    <property type="entry name" value="Fructose-1,6-Bisphosphatase, subunit A, domain 1"/>
    <property type="match status" value="1"/>
</dbReference>
<dbReference type="Pfam" id="PF00459">
    <property type="entry name" value="Inositol_P"/>
    <property type="match status" value="1"/>
</dbReference>
<dbReference type="Proteomes" id="UP001496627">
    <property type="component" value="Unassembled WGS sequence"/>
</dbReference>
<dbReference type="RefSeq" id="WP_348864614.1">
    <property type="nucleotide sequence ID" value="NZ_JBEAAL010000029.1"/>
</dbReference>
<dbReference type="PROSITE" id="PS00629">
    <property type="entry name" value="IMP_1"/>
    <property type="match status" value="1"/>
</dbReference>
<protein>
    <submittedName>
        <fullName evidence="5">Inositol monophosphatase family protein</fullName>
    </submittedName>
</protein>
<organism evidence="5 6">
    <name type="scientific">Neorhizobium phenanthreniclasticum</name>
    <dbReference type="NCBI Taxonomy" id="3157917"/>
    <lineage>
        <taxon>Bacteria</taxon>
        <taxon>Pseudomonadati</taxon>
        <taxon>Pseudomonadota</taxon>
        <taxon>Alphaproteobacteria</taxon>
        <taxon>Hyphomicrobiales</taxon>
        <taxon>Rhizobiaceae</taxon>
        <taxon>Rhizobium/Agrobacterium group</taxon>
        <taxon>Neorhizobium</taxon>
    </lineage>
</organism>
<dbReference type="PRINTS" id="PR00377">
    <property type="entry name" value="IMPHPHTASES"/>
</dbReference>
<dbReference type="SUPFAM" id="SSF56655">
    <property type="entry name" value="Carbohydrate phosphatase"/>
    <property type="match status" value="1"/>
</dbReference>
<name>A0ABV0M9U9_9HYPH</name>
<evidence type="ECO:0000313" key="6">
    <source>
        <dbReference type="Proteomes" id="UP001496627"/>
    </source>
</evidence>
<reference evidence="5 6" key="1">
    <citation type="submission" date="2024-05" db="EMBL/GenBank/DDBJ databases">
        <title>Neorhizobium sp. Rsf11, a plant growth promoting and heavy metal resistant PAH-degrader.</title>
        <authorList>
            <person name="Golubev S.N."/>
            <person name="Muratova A.Y."/>
            <person name="Markelova M.I."/>
        </authorList>
    </citation>
    <scope>NUCLEOTIDE SEQUENCE [LARGE SCALE GENOMIC DNA]</scope>
    <source>
        <strain evidence="5 6">Rsf11</strain>
    </source>
</reference>
<dbReference type="EMBL" id="JBEAAL010000029">
    <property type="protein sequence ID" value="MEQ1408676.1"/>
    <property type="molecule type" value="Genomic_DNA"/>
</dbReference>
<evidence type="ECO:0000313" key="5">
    <source>
        <dbReference type="EMBL" id="MEQ1408676.1"/>
    </source>
</evidence>
<keyword evidence="4" id="KW-0460">Magnesium</keyword>
<dbReference type="InterPro" id="IPR020583">
    <property type="entry name" value="Inositol_monoP_metal-BS"/>
</dbReference>
<gene>
    <name evidence="5" type="ORF">ABK249_27450</name>
</gene>
<sequence>MSLQFESSSLRARCEAAAAIARQVGQDTARFRQEALPDALGIENKGPQDFVTIADRRSEEAIRNALLAAFPEDAFMGEEGGGQSGERGTWVVDPIDGTTNFIRGFRHWGVSIAFVAGSEILIGAIYDAAQDKVFHAIRGEGAFKEGQPIAAAKTVDPAQAIAVLGHSRRTDFEDYLSVSRRLYERGIDYRRMGAAAIGLIRVAEGISDLYYERHLSAWDMLAGALIAKEAGATVAVPPLDRLLHRGGPVVAFAPGLGNEFSFLIEMEGLSAAQQDGRA</sequence>
<comment type="similarity">
    <text evidence="1">Belongs to the inositol monophosphatase superfamily.</text>
</comment>
<dbReference type="InterPro" id="IPR000760">
    <property type="entry name" value="Inositol_monophosphatase-like"/>
</dbReference>
<proteinExistence type="inferred from homology"/>
<evidence type="ECO:0000256" key="3">
    <source>
        <dbReference type="ARBA" id="ARBA00022801"/>
    </source>
</evidence>
<evidence type="ECO:0000256" key="1">
    <source>
        <dbReference type="ARBA" id="ARBA00009759"/>
    </source>
</evidence>
<evidence type="ECO:0000256" key="4">
    <source>
        <dbReference type="ARBA" id="ARBA00022842"/>
    </source>
</evidence>
<evidence type="ECO:0000256" key="2">
    <source>
        <dbReference type="ARBA" id="ARBA00022723"/>
    </source>
</evidence>
<accession>A0ABV0M9U9</accession>
<dbReference type="PANTHER" id="PTHR20854:SF4">
    <property type="entry name" value="INOSITOL-1-MONOPHOSPHATASE-RELATED"/>
    <property type="match status" value="1"/>
</dbReference>
<keyword evidence="3" id="KW-0378">Hydrolase</keyword>
<dbReference type="PANTHER" id="PTHR20854">
    <property type="entry name" value="INOSITOL MONOPHOSPHATASE"/>
    <property type="match status" value="1"/>
</dbReference>
<comment type="caution">
    <text evidence="5">The sequence shown here is derived from an EMBL/GenBank/DDBJ whole genome shotgun (WGS) entry which is preliminary data.</text>
</comment>
<keyword evidence="2" id="KW-0479">Metal-binding</keyword>
<keyword evidence="6" id="KW-1185">Reference proteome</keyword>
<dbReference type="Gene3D" id="3.40.190.80">
    <property type="match status" value="1"/>
</dbReference>